<keyword evidence="1" id="KW-1133">Transmembrane helix</keyword>
<evidence type="ECO:0000313" key="3">
    <source>
        <dbReference type="EMBL" id="NVO58334.1"/>
    </source>
</evidence>
<evidence type="ECO:0000259" key="2">
    <source>
        <dbReference type="Pfam" id="PF00892"/>
    </source>
</evidence>
<dbReference type="Proteomes" id="UP000630805">
    <property type="component" value="Unassembled WGS sequence"/>
</dbReference>
<protein>
    <submittedName>
        <fullName evidence="3">EamA family transporter</fullName>
    </submittedName>
</protein>
<evidence type="ECO:0000256" key="1">
    <source>
        <dbReference type="SAM" id="Phobius"/>
    </source>
</evidence>
<comment type="caution">
    <text evidence="3">The sequence shown here is derived from an EMBL/GenBank/DDBJ whole genome shotgun (WGS) entry which is preliminary data.</text>
</comment>
<feature type="transmembrane region" description="Helical" evidence="1">
    <location>
        <begin position="28"/>
        <end position="47"/>
    </location>
</feature>
<reference evidence="3 4" key="1">
    <citation type="submission" date="2020-06" db="EMBL/GenBank/DDBJ databases">
        <authorList>
            <person name="Cao W.R."/>
        </authorList>
    </citation>
    <scope>NUCLEOTIDE SEQUENCE [LARGE SCALE GENOMIC DNA]</scope>
    <source>
        <strain evidence="3 4">B1Z28</strain>
    </source>
</reference>
<feature type="transmembrane region" description="Helical" evidence="1">
    <location>
        <begin position="147"/>
        <end position="168"/>
    </location>
</feature>
<dbReference type="PANTHER" id="PTHR22911">
    <property type="entry name" value="ACYL-MALONYL CONDENSING ENZYME-RELATED"/>
    <property type="match status" value="1"/>
</dbReference>
<feature type="transmembrane region" description="Helical" evidence="1">
    <location>
        <begin position="116"/>
        <end position="135"/>
    </location>
</feature>
<feature type="domain" description="EamA" evidence="2">
    <location>
        <begin position="86"/>
        <end position="185"/>
    </location>
</feature>
<keyword evidence="1" id="KW-0812">Transmembrane</keyword>
<feature type="domain" description="EamA" evidence="2">
    <location>
        <begin position="3"/>
        <end position="69"/>
    </location>
</feature>
<evidence type="ECO:0000313" key="4">
    <source>
        <dbReference type="Proteomes" id="UP000630805"/>
    </source>
</evidence>
<dbReference type="InterPro" id="IPR037185">
    <property type="entry name" value="EmrE-like"/>
</dbReference>
<proteinExistence type="predicted"/>
<keyword evidence="1" id="KW-0472">Membrane</keyword>
<gene>
    <name evidence="3" type="ORF">HW561_21340</name>
</gene>
<feature type="transmembrane region" description="Helical" evidence="1">
    <location>
        <begin position="85"/>
        <end position="104"/>
    </location>
</feature>
<feature type="transmembrane region" description="Helical" evidence="1">
    <location>
        <begin position="54"/>
        <end position="73"/>
    </location>
</feature>
<dbReference type="SUPFAM" id="SSF103481">
    <property type="entry name" value="Multidrug resistance efflux transporter EmrE"/>
    <property type="match status" value="2"/>
</dbReference>
<name>A0ABX2PX11_9RHOB</name>
<dbReference type="Pfam" id="PF00892">
    <property type="entry name" value="EamA"/>
    <property type="match status" value="2"/>
</dbReference>
<dbReference type="EMBL" id="JABXWT010000023">
    <property type="protein sequence ID" value="NVO58334.1"/>
    <property type="molecule type" value="Genomic_DNA"/>
</dbReference>
<accession>A0ABX2PX11</accession>
<keyword evidence="4" id="KW-1185">Reference proteome</keyword>
<organism evidence="3 4">
    <name type="scientific">Ruegeria haliotis</name>
    <dbReference type="NCBI Taxonomy" id="2747601"/>
    <lineage>
        <taxon>Bacteria</taxon>
        <taxon>Pseudomonadati</taxon>
        <taxon>Pseudomonadota</taxon>
        <taxon>Alphaproteobacteria</taxon>
        <taxon>Rhodobacterales</taxon>
        <taxon>Roseobacteraceae</taxon>
        <taxon>Ruegeria</taxon>
    </lineage>
</organism>
<dbReference type="InterPro" id="IPR000620">
    <property type="entry name" value="EamA_dom"/>
</dbReference>
<sequence length="192" mass="20746">MTILACIGVVATPWFVYLALRSSDLIDLGAGYTSVPLLTILFSALLLGERLRSVQYLGVAIALAGALIFAFRGDISNLINFDPHLAFLLMIASNACRGLYLVLLKKWDMRPKPDEGLFVIFVVGILVLLPFVVFLKAGTSQPFDYSWQVWGPILFIGIGMGAIYLHLLNFGANEVGASTASLFAASANSTDL</sequence>